<evidence type="ECO:0000313" key="3">
    <source>
        <dbReference type="Proteomes" id="UP001501074"/>
    </source>
</evidence>
<sequence>MTPVLTVYAGSSLTGADCERLATTAAGSGVELRFRPAIKRGDLLHAPMATGWQDRVLILDGHFGQDMAVSVAEVRAYLNWGAYLAGASSMGALRAVECYPLGMVGHGWVVQQYRKGRIDADSDVALLMAPDTSEALTIPLVNVRWLLSRLSAQGLITQAGKALAIAAALHYRNRLPQILAARFADGLPPDAARVLSGYLEPEVLPTWDRKRLDGVEATEFEIRALSAGLAEVS</sequence>
<reference evidence="3" key="1">
    <citation type="journal article" date="2019" name="Int. J. Syst. Evol. Microbiol.">
        <title>The Global Catalogue of Microorganisms (GCM) 10K type strain sequencing project: providing services to taxonomists for standard genome sequencing and annotation.</title>
        <authorList>
            <consortium name="The Broad Institute Genomics Platform"/>
            <consortium name="The Broad Institute Genome Sequencing Center for Infectious Disease"/>
            <person name="Wu L."/>
            <person name="Ma J."/>
        </authorList>
    </citation>
    <scope>NUCLEOTIDE SEQUENCE [LARGE SCALE GENOMIC DNA]</scope>
    <source>
        <strain evidence="3">JCM 16902</strain>
    </source>
</reference>
<dbReference type="EMBL" id="BAAAZO010000005">
    <property type="protein sequence ID" value="GAA3613930.1"/>
    <property type="molecule type" value="Genomic_DNA"/>
</dbReference>
<protein>
    <submittedName>
        <fullName evidence="2">TfuA-like protein</fullName>
    </submittedName>
</protein>
<comment type="caution">
    <text evidence="2">The sequence shown here is derived from an EMBL/GenBank/DDBJ whole genome shotgun (WGS) entry which is preliminary data.</text>
</comment>
<name>A0ABP6ZSM4_9ACTN</name>
<dbReference type="Proteomes" id="UP001501074">
    <property type="component" value="Unassembled WGS sequence"/>
</dbReference>
<keyword evidence="3" id="KW-1185">Reference proteome</keyword>
<feature type="domain" description="TfuA-like core" evidence="1">
    <location>
        <begin position="60"/>
        <end position="174"/>
    </location>
</feature>
<dbReference type="Pfam" id="PF07812">
    <property type="entry name" value="TfuA"/>
    <property type="match status" value="1"/>
</dbReference>
<accession>A0ABP6ZSM4</accession>
<evidence type="ECO:0000259" key="1">
    <source>
        <dbReference type="Pfam" id="PF07812"/>
    </source>
</evidence>
<dbReference type="RefSeq" id="WP_231487680.1">
    <property type="nucleotide sequence ID" value="NZ_BAAAZO010000005.1"/>
</dbReference>
<evidence type="ECO:0000313" key="2">
    <source>
        <dbReference type="EMBL" id="GAA3613930.1"/>
    </source>
</evidence>
<proteinExistence type="predicted"/>
<dbReference type="InterPro" id="IPR012924">
    <property type="entry name" value="TfuA_core"/>
</dbReference>
<organism evidence="2 3">
    <name type="scientific">Kineosporia mesophila</name>
    <dbReference type="NCBI Taxonomy" id="566012"/>
    <lineage>
        <taxon>Bacteria</taxon>
        <taxon>Bacillati</taxon>
        <taxon>Actinomycetota</taxon>
        <taxon>Actinomycetes</taxon>
        <taxon>Kineosporiales</taxon>
        <taxon>Kineosporiaceae</taxon>
        <taxon>Kineosporia</taxon>
    </lineage>
</organism>
<gene>
    <name evidence="2" type="ORF">GCM10022223_32690</name>
</gene>